<dbReference type="PROSITE" id="PS00346">
    <property type="entry name" value="ETS_DOMAIN_2"/>
    <property type="match status" value="1"/>
</dbReference>
<name>A0ABP1QX66_9HEXA</name>
<organism evidence="5 6">
    <name type="scientific">Orchesella dallaii</name>
    <dbReference type="NCBI Taxonomy" id="48710"/>
    <lineage>
        <taxon>Eukaryota</taxon>
        <taxon>Metazoa</taxon>
        <taxon>Ecdysozoa</taxon>
        <taxon>Arthropoda</taxon>
        <taxon>Hexapoda</taxon>
        <taxon>Collembola</taxon>
        <taxon>Entomobryomorpha</taxon>
        <taxon>Entomobryoidea</taxon>
        <taxon>Orchesellidae</taxon>
        <taxon>Orchesellinae</taxon>
        <taxon>Orchesella</taxon>
    </lineage>
</organism>
<feature type="domain" description="ETS" evidence="4">
    <location>
        <begin position="88"/>
        <end position="169"/>
    </location>
</feature>
<dbReference type="PANTHER" id="PTHR11849">
    <property type="entry name" value="ETS"/>
    <property type="match status" value="1"/>
</dbReference>
<keyword evidence="2 3" id="KW-0238">DNA-binding</keyword>
<dbReference type="SUPFAM" id="SSF46785">
    <property type="entry name" value="Winged helix' DNA-binding domain"/>
    <property type="match status" value="1"/>
</dbReference>
<dbReference type="InterPro" id="IPR036388">
    <property type="entry name" value="WH-like_DNA-bd_sf"/>
</dbReference>
<dbReference type="InterPro" id="IPR046328">
    <property type="entry name" value="ETS_fam"/>
</dbReference>
<dbReference type="InterPro" id="IPR036390">
    <property type="entry name" value="WH_DNA-bd_sf"/>
</dbReference>
<keyword evidence="6" id="KW-1185">Reference proteome</keyword>
<evidence type="ECO:0000256" key="3">
    <source>
        <dbReference type="RuleBase" id="RU004019"/>
    </source>
</evidence>
<dbReference type="Gene3D" id="1.10.10.10">
    <property type="entry name" value="Winged helix-like DNA-binding domain superfamily/Winged helix DNA-binding domain"/>
    <property type="match status" value="1"/>
</dbReference>
<evidence type="ECO:0000313" key="6">
    <source>
        <dbReference type="Proteomes" id="UP001642540"/>
    </source>
</evidence>
<sequence>MKQTFQDAWHSSYSQHLPYTGTCGRLNYGGKELPPREEFRYYEPPQRLILHQVAAAAADAAAINLSSSNSVCKQEVCSQQQVTPTGQIQLWQFLLELLSDGNNKSISWVNDGAYGEFKLVDPDDVAKRWGQRKGKPNMNYDKLSRALRYYYDKNIMSKVHGKRYAYRFDFNAIFMHQHNSGGSFYHHEPYKHEGREPNNVHHYNGSTQIITQNNNYFYCNPRVCEHARVGFGAP</sequence>
<keyword evidence="3" id="KW-0539">Nucleus</keyword>
<dbReference type="EMBL" id="CAXLJM020000049">
    <property type="protein sequence ID" value="CAL8113802.1"/>
    <property type="molecule type" value="Genomic_DNA"/>
</dbReference>
<dbReference type="InterPro" id="IPR000418">
    <property type="entry name" value="Ets_dom"/>
</dbReference>
<dbReference type="PRINTS" id="PR00454">
    <property type="entry name" value="ETSDOMAIN"/>
</dbReference>
<comment type="subcellular location">
    <subcellularLocation>
        <location evidence="3">Nucleus</location>
    </subcellularLocation>
</comment>
<evidence type="ECO:0000259" key="4">
    <source>
        <dbReference type="PROSITE" id="PS50061"/>
    </source>
</evidence>
<accession>A0ABP1QX66</accession>
<dbReference type="PANTHER" id="PTHR11849:SF304">
    <property type="entry name" value="DNA-BINDING PROTEIN D-ETS-3"/>
    <property type="match status" value="1"/>
</dbReference>
<reference evidence="5 6" key="1">
    <citation type="submission" date="2024-08" db="EMBL/GenBank/DDBJ databases">
        <authorList>
            <person name="Cucini C."/>
            <person name="Frati F."/>
        </authorList>
    </citation>
    <scope>NUCLEOTIDE SEQUENCE [LARGE SCALE GENOMIC DNA]</scope>
</reference>
<evidence type="ECO:0000256" key="1">
    <source>
        <dbReference type="ARBA" id="ARBA00005562"/>
    </source>
</evidence>
<dbReference type="Proteomes" id="UP001642540">
    <property type="component" value="Unassembled WGS sequence"/>
</dbReference>
<comment type="caution">
    <text evidence="5">The sequence shown here is derived from an EMBL/GenBank/DDBJ whole genome shotgun (WGS) entry which is preliminary data.</text>
</comment>
<dbReference type="PROSITE" id="PS50061">
    <property type="entry name" value="ETS_DOMAIN_3"/>
    <property type="match status" value="1"/>
</dbReference>
<dbReference type="SMART" id="SM00413">
    <property type="entry name" value="ETS"/>
    <property type="match status" value="1"/>
</dbReference>
<evidence type="ECO:0000313" key="5">
    <source>
        <dbReference type="EMBL" id="CAL8113802.1"/>
    </source>
</evidence>
<comment type="similarity">
    <text evidence="1 3">Belongs to the ETS family.</text>
</comment>
<dbReference type="Pfam" id="PF00178">
    <property type="entry name" value="Ets"/>
    <property type="match status" value="1"/>
</dbReference>
<evidence type="ECO:0000256" key="2">
    <source>
        <dbReference type="ARBA" id="ARBA00023125"/>
    </source>
</evidence>
<dbReference type="PROSITE" id="PS00345">
    <property type="entry name" value="ETS_DOMAIN_1"/>
    <property type="match status" value="1"/>
</dbReference>
<proteinExistence type="inferred from homology"/>
<gene>
    <name evidence="5" type="ORF">ODALV1_LOCUS16180</name>
</gene>
<protein>
    <recommendedName>
        <fullName evidence="4">ETS domain-containing protein</fullName>
    </recommendedName>
</protein>